<reference evidence="2" key="1">
    <citation type="journal article" date="2019" name="Int. J. Syst. Evol. Microbiol.">
        <title>The Global Catalogue of Microorganisms (GCM) 10K type strain sequencing project: providing services to taxonomists for standard genome sequencing and annotation.</title>
        <authorList>
            <consortium name="The Broad Institute Genomics Platform"/>
            <consortium name="The Broad Institute Genome Sequencing Center for Infectious Disease"/>
            <person name="Wu L."/>
            <person name="Ma J."/>
        </authorList>
    </citation>
    <scope>NUCLEOTIDE SEQUENCE [LARGE SCALE GENOMIC DNA]</scope>
    <source>
        <strain evidence="2">CGMCC 4.7357</strain>
    </source>
</reference>
<protein>
    <submittedName>
        <fullName evidence="1">Uncharacterized protein</fullName>
    </submittedName>
</protein>
<sequence length="53" mass="6009">MVTDCYIRSCELFGKQRLIYPSYGNERKLKNGPSSLAMNKVGSHLRMASLDTK</sequence>
<name>A0ABV9K722_9PORP</name>
<evidence type="ECO:0000313" key="2">
    <source>
        <dbReference type="Proteomes" id="UP001596020"/>
    </source>
</evidence>
<dbReference type="EMBL" id="JBHSGO010000111">
    <property type="protein sequence ID" value="MFC4665724.1"/>
    <property type="molecule type" value="Genomic_DNA"/>
</dbReference>
<comment type="caution">
    <text evidence="1">The sequence shown here is derived from an EMBL/GenBank/DDBJ whole genome shotgun (WGS) entry which is preliminary data.</text>
</comment>
<gene>
    <name evidence="1" type="ORF">ACFO3G_03730</name>
</gene>
<evidence type="ECO:0000313" key="1">
    <source>
        <dbReference type="EMBL" id="MFC4665724.1"/>
    </source>
</evidence>
<organism evidence="1 2">
    <name type="scientific">Falsiporphyromonas endometrii</name>
    <dbReference type="NCBI Taxonomy" id="1387297"/>
    <lineage>
        <taxon>Bacteria</taxon>
        <taxon>Pseudomonadati</taxon>
        <taxon>Bacteroidota</taxon>
        <taxon>Bacteroidia</taxon>
        <taxon>Bacteroidales</taxon>
        <taxon>Porphyromonadaceae</taxon>
        <taxon>Falsiporphyromonas</taxon>
    </lineage>
</organism>
<keyword evidence="2" id="KW-1185">Reference proteome</keyword>
<dbReference type="Proteomes" id="UP001596020">
    <property type="component" value="Unassembled WGS sequence"/>
</dbReference>
<proteinExistence type="predicted"/>
<accession>A0ABV9K722</accession>